<dbReference type="GO" id="GO:0035861">
    <property type="term" value="C:site of double-strand break"/>
    <property type="evidence" value="ECO:0007669"/>
    <property type="project" value="TreeGrafter"/>
</dbReference>
<keyword evidence="13" id="KW-1185">Reference proteome</keyword>
<dbReference type="GO" id="GO:0005524">
    <property type="term" value="F:ATP binding"/>
    <property type="evidence" value="ECO:0007669"/>
    <property type="project" value="UniProtKB-UniRule"/>
</dbReference>
<dbReference type="SUPFAM" id="SSF56112">
    <property type="entry name" value="Protein kinase-like (PK-like)"/>
    <property type="match status" value="1"/>
</dbReference>
<evidence type="ECO:0000313" key="13">
    <source>
        <dbReference type="Proteomes" id="UP000320762"/>
    </source>
</evidence>
<dbReference type="GO" id="GO:0005737">
    <property type="term" value="C:cytoplasm"/>
    <property type="evidence" value="ECO:0007669"/>
    <property type="project" value="TreeGrafter"/>
</dbReference>
<evidence type="ECO:0000256" key="9">
    <source>
        <dbReference type="PROSITE-ProRule" id="PRU10141"/>
    </source>
</evidence>
<evidence type="ECO:0000313" key="12">
    <source>
        <dbReference type="EMBL" id="TRM65642.1"/>
    </source>
</evidence>
<evidence type="ECO:0000256" key="10">
    <source>
        <dbReference type="RuleBase" id="RU000304"/>
    </source>
</evidence>
<dbReference type="InterPro" id="IPR017441">
    <property type="entry name" value="Protein_kinase_ATP_BS"/>
</dbReference>
<accession>A0A550CLG3</accession>
<dbReference type="AlphaFoldDB" id="A0A550CLG3"/>
<comment type="similarity">
    <text evidence="10">Belongs to the protein kinase superfamily.</text>
</comment>
<evidence type="ECO:0000259" key="11">
    <source>
        <dbReference type="PROSITE" id="PS50011"/>
    </source>
</evidence>
<keyword evidence="6 9" id="KW-0067">ATP-binding</keyword>
<dbReference type="Gene3D" id="1.10.510.10">
    <property type="entry name" value="Transferase(Phosphotransferase) domain 1"/>
    <property type="match status" value="1"/>
</dbReference>
<sequence length="447" mass="49192">MSPSPRPAVDQLSGLAIKKERYLLDDLLGSGSYGAVYKALDLLSNKERPKLYAVKCQVKADANSRRAMYQQREANLHGLVSIHPSIVTLRETFETENYLCLVMDLCDGHDLFAAIESKAFVGRTELIQDGYSQILDAVHFCHKNGIYHRDLKPENILVSLDLRRLYLSDFGLATRDVESKTTGCGSGYYMSPECLGSKAFRLRSFPNGPTDVWALGVVLIAMVSGRLPWLRAELADRNFEAYITNPFYFVEVLPITAAVNVLLRRIFRTRPEKRIPIPDLRQGIMNLDTFYVEGEEVGESYLEVVGEDGEADLSDGFVHAPMSPAMIGSGTSEEEEEVITPETRPALLQDSVPDVQLDGGNAAWSDPLNAVNDAFIGIGSPCLPEVVAGDAIAAVLEQEVRRMFVGVGAEKAKERRVGESHRGCEPTVRKVAGTRAGKVAGEGVPWR</sequence>
<name>A0A550CLG3_9AGAR</name>
<dbReference type="GO" id="GO:0005634">
    <property type="term" value="C:nucleus"/>
    <property type="evidence" value="ECO:0007669"/>
    <property type="project" value="TreeGrafter"/>
</dbReference>
<dbReference type="PROSITE" id="PS00108">
    <property type="entry name" value="PROTEIN_KINASE_ST"/>
    <property type="match status" value="1"/>
</dbReference>
<dbReference type="GO" id="GO:0007095">
    <property type="term" value="P:mitotic G2 DNA damage checkpoint signaling"/>
    <property type="evidence" value="ECO:0007669"/>
    <property type="project" value="TreeGrafter"/>
</dbReference>
<dbReference type="InterPro" id="IPR008271">
    <property type="entry name" value="Ser/Thr_kinase_AS"/>
</dbReference>
<protein>
    <recommendedName>
        <fullName evidence="1">non-specific serine/threonine protein kinase</fullName>
        <ecNumber evidence="1">2.7.11.1</ecNumber>
    </recommendedName>
</protein>
<gene>
    <name evidence="12" type="ORF">BD626DRAFT_397766</name>
</gene>
<feature type="binding site" evidence="9">
    <location>
        <position position="55"/>
    </location>
    <ligand>
        <name>ATP</name>
        <dbReference type="ChEBI" id="CHEBI:30616"/>
    </ligand>
</feature>
<dbReference type="InterPro" id="IPR000719">
    <property type="entry name" value="Prot_kinase_dom"/>
</dbReference>
<dbReference type="PROSITE" id="PS50011">
    <property type="entry name" value="PROTEIN_KINASE_DOM"/>
    <property type="match status" value="1"/>
</dbReference>
<organism evidence="12 13">
    <name type="scientific">Schizophyllum amplum</name>
    <dbReference type="NCBI Taxonomy" id="97359"/>
    <lineage>
        <taxon>Eukaryota</taxon>
        <taxon>Fungi</taxon>
        <taxon>Dikarya</taxon>
        <taxon>Basidiomycota</taxon>
        <taxon>Agaricomycotina</taxon>
        <taxon>Agaricomycetes</taxon>
        <taxon>Agaricomycetidae</taxon>
        <taxon>Agaricales</taxon>
        <taxon>Schizophyllaceae</taxon>
        <taxon>Schizophyllum</taxon>
    </lineage>
</organism>
<reference evidence="12 13" key="1">
    <citation type="journal article" date="2019" name="New Phytol.">
        <title>Comparative genomics reveals unique wood-decay strategies and fruiting body development in the Schizophyllaceae.</title>
        <authorList>
            <person name="Almasi E."/>
            <person name="Sahu N."/>
            <person name="Krizsan K."/>
            <person name="Balint B."/>
            <person name="Kovacs G.M."/>
            <person name="Kiss B."/>
            <person name="Cseklye J."/>
            <person name="Drula E."/>
            <person name="Henrissat B."/>
            <person name="Nagy I."/>
            <person name="Chovatia M."/>
            <person name="Adam C."/>
            <person name="LaButti K."/>
            <person name="Lipzen A."/>
            <person name="Riley R."/>
            <person name="Grigoriev I.V."/>
            <person name="Nagy L.G."/>
        </authorList>
    </citation>
    <scope>NUCLEOTIDE SEQUENCE [LARGE SCALE GENOMIC DNA]</scope>
    <source>
        <strain evidence="12 13">NL-1724</strain>
    </source>
</reference>
<dbReference type="Proteomes" id="UP000320762">
    <property type="component" value="Unassembled WGS sequence"/>
</dbReference>
<comment type="catalytic activity">
    <reaction evidence="8">
        <text>L-seryl-[protein] + ATP = O-phospho-L-seryl-[protein] + ADP + H(+)</text>
        <dbReference type="Rhea" id="RHEA:17989"/>
        <dbReference type="Rhea" id="RHEA-COMP:9863"/>
        <dbReference type="Rhea" id="RHEA-COMP:11604"/>
        <dbReference type="ChEBI" id="CHEBI:15378"/>
        <dbReference type="ChEBI" id="CHEBI:29999"/>
        <dbReference type="ChEBI" id="CHEBI:30616"/>
        <dbReference type="ChEBI" id="CHEBI:83421"/>
        <dbReference type="ChEBI" id="CHEBI:456216"/>
        <dbReference type="EC" id="2.7.11.1"/>
    </reaction>
</comment>
<evidence type="ECO:0000256" key="5">
    <source>
        <dbReference type="ARBA" id="ARBA00022777"/>
    </source>
</evidence>
<evidence type="ECO:0000256" key="3">
    <source>
        <dbReference type="ARBA" id="ARBA00022679"/>
    </source>
</evidence>
<keyword evidence="2 10" id="KW-0723">Serine/threonine-protein kinase</keyword>
<dbReference type="OrthoDB" id="541276at2759"/>
<dbReference type="STRING" id="97359.A0A550CLG3"/>
<dbReference type="EMBL" id="VDMD01000004">
    <property type="protein sequence ID" value="TRM65642.1"/>
    <property type="molecule type" value="Genomic_DNA"/>
</dbReference>
<dbReference type="GO" id="GO:0004674">
    <property type="term" value="F:protein serine/threonine kinase activity"/>
    <property type="evidence" value="ECO:0007669"/>
    <property type="project" value="UniProtKB-KW"/>
</dbReference>
<evidence type="ECO:0000256" key="8">
    <source>
        <dbReference type="ARBA" id="ARBA00048679"/>
    </source>
</evidence>
<comment type="catalytic activity">
    <reaction evidence="7">
        <text>L-threonyl-[protein] + ATP = O-phospho-L-threonyl-[protein] + ADP + H(+)</text>
        <dbReference type="Rhea" id="RHEA:46608"/>
        <dbReference type="Rhea" id="RHEA-COMP:11060"/>
        <dbReference type="Rhea" id="RHEA-COMP:11605"/>
        <dbReference type="ChEBI" id="CHEBI:15378"/>
        <dbReference type="ChEBI" id="CHEBI:30013"/>
        <dbReference type="ChEBI" id="CHEBI:30616"/>
        <dbReference type="ChEBI" id="CHEBI:61977"/>
        <dbReference type="ChEBI" id="CHEBI:456216"/>
        <dbReference type="EC" id="2.7.11.1"/>
    </reaction>
</comment>
<dbReference type="PANTHER" id="PTHR43895:SF32">
    <property type="entry name" value="SERINE_THREONINE-PROTEIN KINASE CHK1"/>
    <property type="match status" value="1"/>
</dbReference>
<dbReference type="PROSITE" id="PS00107">
    <property type="entry name" value="PROTEIN_KINASE_ATP"/>
    <property type="match status" value="1"/>
</dbReference>
<keyword evidence="4 9" id="KW-0547">Nucleotide-binding</keyword>
<feature type="domain" description="Protein kinase" evidence="11">
    <location>
        <begin position="22"/>
        <end position="291"/>
    </location>
</feature>
<dbReference type="SMART" id="SM00220">
    <property type="entry name" value="S_TKc"/>
    <property type="match status" value="1"/>
</dbReference>
<evidence type="ECO:0000256" key="7">
    <source>
        <dbReference type="ARBA" id="ARBA00047899"/>
    </source>
</evidence>
<comment type="caution">
    <text evidence="12">The sequence shown here is derived from an EMBL/GenBank/DDBJ whole genome shotgun (WGS) entry which is preliminary data.</text>
</comment>
<evidence type="ECO:0000256" key="6">
    <source>
        <dbReference type="ARBA" id="ARBA00022840"/>
    </source>
</evidence>
<keyword evidence="3" id="KW-0808">Transferase</keyword>
<dbReference type="PANTHER" id="PTHR43895">
    <property type="entry name" value="CALCIUM/CALMODULIN-DEPENDENT PROTEIN KINASE KINASE-RELATED"/>
    <property type="match status" value="1"/>
</dbReference>
<keyword evidence="5 12" id="KW-0418">Kinase</keyword>
<evidence type="ECO:0000256" key="1">
    <source>
        <dbReference type="ARBA" id="ARBA00012513"/>
    </source>
</evidence>
<evidence type="ECO:0000256" key="4">
    <source>
        <dbReference type="ARBA" id="ARBA00022741"/>
    </source>
</evidence>
<dbReference type="InterPro" id="IPR011009">
    <property type="entry name" value="Kinase-like_dom_sf"/>
</dbReference>
<dbReference type="EC" id="2.7.11.1" evidence="1"/>
<dbReference type="Pfam" id="PF00069">
    <property type="entry name" value="Pkinase"/>
    <property type="match status" value="1"/>
</dbReference>
<evidence type="ECO:0000256" key="2">
    <source>
        <dbReference type="ARBA" id="ARBA00022527"/>
    </source>
</evidence>
<proteinExistence type="inferred from homology"/>